<dbReference type="EMBL" id="CM007651">
    <property type="protein sequence ID" value="ONI31408.1"/>
    <property type="molecule type" value="Genomic_DNA"/>
</dbReference>
<reference evidence="1 2" key="1">
    <citation type="journal article" date="2013" name="Nat. Genet.">
        <title>The high-quality draft genome of peach (Prunus persica) identifies unique patterns of genetic diversity, domestication and genome evolution.</title>
        <authorList>
            <consortium name="International Peach Genome Initiative"/>
            <person name="Verde I."/>
            <person name="Abbott A.G."/>
            <person name="Scalabrin S."/>
            <person name="Jung S."/>
            <person name="Shu S."/>
            <person name="Marroni F."/>
            <person name="Zhebentyayeva T."/>
            <person name="Dettori M.T."/>
            <person name="Grimwood J."/>
            <person name="Cattonaro F."/>
            <person name="Zuccolo A."/>
            <person name="Rossini L."/>
            <person name="Jenkins J."/>
            <person name="Vendramin E."/>
            <person name="Meisel L.A."/>
            <person name="Decroocq V."/>
            <person name="Sosinski B."/>
            <person name="Prochnik S."/>
            <person name="Mitros T."/>
            <person name="Policriti A."/>
            <person name="Cipriani G."/>
            <person name="Dondini L."/>
            <person name="Ficklin S."/>
            <person name="Goodstein D.M."/>
            <person name="Xuan P."/>
            <person name="Del Fabbro C."/>
            <person name="Aramini V."/>
            <person name="Copetti D."/>
            <person name="Gonzalez S."/>
            <person name="Horner D.S."/>
            <person name="Falchi R."/>
            <person name="Lucas S."/>
            <person name="Mica E."/>
            <person name="Maldonado J."/>
            <person name="Lazzari B."/>
            <person name="Bielenberg D."/>
            <person name="Pirona R."/>
            <person name="Miculan M."/>
            <person name="Barakat A."/>
            <person name="Testolin R."/>
            <person name="Stella A."/>
            <person name="Tartarini S."/>
            <person name="Tonutti P."/>
            <person name="Arus P."/>
            <person name="Orellana A."/>
            <person name="Wells C."/>
            <person name="Main D."/>
            <person name="Vizzotto G."/>
            <person name="Silva H."/>
            <person name="Salamini F."/>
            <person name="Schmutz J."/>
            <person name="Morgante M."/>
            <person name="Rokhsar D.S."/>
        </authorList>
    </citation>
    <scope>NUCLEOTIDE SEQUENCE [LARGE SCALE GENOMIC DNA]</scope>
    <source>
        <strain evidence="2">cv. Nemared</strain>
    </source>
</reference>
<protein>
    <submittedName>
        <fullName evidence="1">Uncharacterized protein</fullName>
    </submittedName>
</protein>
<name>A0A251R5T9_PRUPE</name>
<sequence>MGSLGKIKTRNWFNKNTSCLLFKKIGEEGPMKTHRLPNHQVQVVHVRTCMTHSIIKPNLIKHFSLIYNALQKLISLGLIRVVRNIFLPRKGKMSKKERVQISVLC</sequence>
<dbReference type="AlphaFoldDB" id="A0A251R5T9"/>
<organism evidence="1 2">
    <name type="scientific">Prunus persica</name>
    <name type="common">Peach</name>
    <name type="synonym">Amygdalus persica</name>
    <dbReference type="NCBI Taxonomy" id="3760"/>
    <lineage>
        <taxon>Eukaryota</taxon>
        <taxon>Viridiplantae</taxon>
        <taxon>Streptophyta</taxon>
        <taxon>Embryophyta</taxon>
        <taxon>Tracheophyta</taxon>
        <taxon>Spermatophyta</taxon>
        <taxon>Magnoliopsida</taxon>
        <taxon>eudicotyledons</taxon>
        <taxon>Gunneridae</taxon>
        <taxon>Pentapetalae</taxon>
        <taxon>rosids</taxon>
        <taxon>fabids</taxon>
        <taxon>Rosales</taxon>
        <taxon>Rosaceae</taxon>
        <taxon>Amygdaloideae</taxon>
        <taxon>Amygdaleae</taxon>
        <taxon>Prunus</taxon>
    </lineage>
</organism>
<accession>A0A251R5T9</accession>
<dbReference type="Proteomes" id="UP000006882">
    <property type="component" value="Chromosome G1"/>
</dbReference>
<gene>
    <name evidence="1" type="ORF">PRUPE_1G311200</name>
</gene>
<evidence type="ECO:0000313" key="1">
    <source>
        <dbReference type="EMBL" id="ONI31408.1"/>
    </source>
</evidence>
<dbReference type="Gramene" id="ONI31408">
    <property type="protein sequence ID" value="ONI31408"/>
    <property type="gene ID" value="PRUPE_1G311200"/>
</dbReference>
<keyword evidence="2" id="KW-1185">Reference proteome</keyword>
<evidence type="ECO:0000313" key="2">
    <source>
        <dbReference type="Proteomes" id="UP000006882"/>
    </source>
</evidence>
<proteinExistence type="predicted"/>